<evidence type="ECO:0000313" key="2">
    <source>
        <dbReference type="Proteomes" id="UP000054869"/>
    </source>
</evidence>
<reference evidence="1 2" key="1">
    <citation type="submission" date="2015-11" db="EMBL/GenBank/DDBJ databases">
        <title>Genomic analysis of 38 Legionella species identifies large and diverse effector repertoires.</title>
        <authorList>
            <person name="Burstein D."/>
            <person name="Amaro F."/>
            <person name="Zusman T."/>
            <person name="Lifshitz Z."/>
            <person name="Cohen O."/>
            <person name="Gilbert J.A."/>
            <person name="Pupko T."/>
            <person name="Shuman H.A."/>
            <person name="Segal G."/>
        </authorList>
    </citation>
    <scope>NUCLEOTIDE SEQUENCE [LARGE SCALE GENOMIC DNA]</scope>
    <source>
        <strain evidence="1 2">ATCC 49751</strain>
    </source>
</reference>
<organism evidence="1 2">
    <name type="scientific">Legionella lansingensis</name>
    <dbReference type="NCBI Taxonomy" id="45067"/>
    <lineage>
        <taxon>Bacteria</taxon>
        <taxon>Pseudomonadati</taxon>
        <taxon>Pseudomonadota</taxon>
        <taxon>Gammaproteobacteria</taxon>
        <taxon>Legionellales</taxon>
        <taxon>Legionellaceae</taxon>
        <taxon>Legionella</taxon>
    </lineage>
</organism>
<dbReference type="RefSeq" id="WP_028374235.1">
    <property type="nucleotide sequence ID" value="NZ_CAAAJD010000054.1"/>
</dbReference>
<accession>A0A0W0V7P3</accession>
<proteinExistence type="predicted"/>
<gene>
    <name evidence="1" type="ORF">Llan_2629</name>
</gene>
<dbReference type="Proteomes" id="UP000054869">
    <property type="component" value="Unassembled WGS sequence"/>
</dbReference>
<dbReference type="EMBL" id="LNYI01000077">
    <property type="protein sequence ID" value="KTD15894.1"/>
    <property type="molecule type" value="Genomic_DNA"/>
</dbReference>
<sequence length="159" mass="18358">MPKEPKKSGAFTEYTTKKDPASLKDIVSKSILGNQTLFHKSQEQNKLPEELRKKLETLKFIDEEITPLRRKIMEDKLVDSFIAQFAGEYDSEENKVEGELVSLDIEWDEDAQKIRITAENLYHSVGDHEKITFLYNDSKEIKEKLEATLEEAALNKAPR</sequence>
<dbReference type="AlphaFoldDB" id="A0A0W0V7P3"/>
<name>A0A0W0V7P3_9GAMM</name>
<keyword evidence="2" id="KW-1185">Reference proteome</keyword>
<evidence type="ECO:0000313" key="1">
    <source>
        <dbReference type="EMBL" id="KTD15894.1"/>
    </source>
</evidence>
<protein>
    <submittedName>
        <fullName evidence="1">Uncharacterized protein</fullName>
    </submittedName>
</protein>
<comment type="caution">
    <text evidence="1">The sequence shown here is derived from an EMBL/GenBank/DDBJ whole genome shotgun (WGS) entry which is preliminary data.</text>
</comment>
<dbReference type="PATRIC" id="fig|45067.4.peg.2764"/>